<sequence length="70" mass="7891">MEIINKKNSSVTRNGISKNIITAGLAFTLSTVTTLKPVDKGELNPNKKNHNQYNELKIESDAYDMIRKQL</sequence>
<evidence type="ECO:0000313" key="1">
    <source>
        <dbReference type="EMBL" id="SFV70528.1"/>
    </source>
</evidence>
<protein>
    <submittedName>
        <fullName evidence="1">Uncharacterized protein</fullName>
    </submittedName>
</protein>
<accession>A0A1W1CXD4</accession>
<proteinExistence type="predicted"/>
<name>A0A1W1CXD4_9ZZZZ</name>
<reference evidence="1" key="1">
    <citation type="submission" date="2016-10" db="EMBL/GenBank/DDBJ databases">
        <authorList>
            <person name="de Groot N.N."/>
        </authorList>
    </citation>
    <scope>NUCLEOTIDE SEQUENCE</scope>
</reference>
<gene>
    <name evidence="1" type="ORF">MNB_SV-13-1317</name>
</gene>
<organism evidence="1">
    <name type="scientific">hydrothermal vent metagenome</name>
    <dbReference type="NCBI Taxonomy" id="652676"/>
    <lineage>
        <taxon>unclassified sequences</taxon>
        <taxon>metagenomes</taxon>
        <taxon>ecological metagenomes</taxon>
    </lineage>
</organism>
<dbReference type="EMBL" id="FPHM01000160">
    <property type="protein sequence ID" value="SFV70528.1"/>
    <property type="molecule type" value="Genomic_DNA"/>
</dbReference>
<dbReference type="AlphaFoldDB" id="A0A1W1CXD4"/>